<keyword evidence="2" id="KW-1185">Reference proteome</keyword>
<evidence type="ECO:0000313" key="2">
    <source>
        <dbReference type="Proteomes" id="UP000192486"/>
    </source>
</evidence>
<dbReference type="Proteomes" id="UP000192486">
    <property type="component" value="Chromosome"/>
</dbReference>
<sequence>MDSLRKRLQRELEQQPDIQIQQSDSWGLPVELINIPFTTIKRTTMDILMKMILLTVQKLDVSESKIIAEFLAVEPLFIEDLFNKMEAAQMIELRKESFELTSIGVRQLQSGVYEHPPEKAEKKFYYSACHDSILCEQPEKIFTAKVKEFRLARKFTRSAQRLDDEQLRATLLATGAEAAEGPLQKVMDKIETPRTLDNQLIPCVEFYVYNRAENNYFTRVWNTLTEEWDERLEKLIDEQAPTRK</sequence>
<protein>
    <submittedName>
        <fullName evidence="1">Uncharacterized protein</fullName>
    </submittedName>
</protein>
<dbReference type="RefSeq" id="WP_029054927.1">
    <property type="nucleotide sequence ID" value="NZ_CP015108.1"/>
</dbReference>
<name>A0ABM6JV54_SPOUR</name>
<evidence type="ECO:0000313" key="1">
    <source>
        <dbReference type="EMBL" id="ARF13797.1"/>
    </source>
</evidence>
<reference evidence="1 2" key="1">
    <citation type="submission" date="2016-04" db="EMBL/GenBank/DDBJ databases">
        <title>Comparative Genomics and Epigenetics of Sporosarcina ureae.</title>
        <authorList>
            <person name="Oliver A.S."/>
            <person name="Cooper K.K."/>
        </authorList>
    </citation>
    <scope>NUCLEOTIDE SEQUENCE [LARGE SCALE GENOMIC DNA]</scope>
    <source>
        <strain evidence="1 2">S204</strain>
    </source>
</reference>
<proteinExistence type="predicted"/>
<gene>
    <name evidence="1" type="ORF">SporoS204_06355</name>
</gene>
<organism evidence="1 2">
    <name type="scientific">Sporosarcina ureae</name>
    <dbReference type="NCBI Taxonomy" id="1571"/>
    <lineage>
        <taxon>Bacteria</taxon>
        <taxon>Bacillati</taxon>
        <taxon>Bacillota</taxon>
        <taxon>Bacilli</taxon>
        <taxon>Bacillales</taxon>
        <taxon>Caryophanaceae</taxon>
        <taxon>Sporosarcina</taxon>
    </lineage>
</organism>
<accession>A0ABM6JV54</accession>
<dbReference type="EMBL" id="CP015108">
    <property type="protein sequence ID" value="ARF13797.1"/>
    <property type="molecule type" value="Genomic_DNA"/>
</dbReference>